<dbReference type="PANTHER" id="PTHR34071:SF2">
    <property type="entry name" value="FLAVIN-NUCLEOTIDE-BINDING PROTEIN"/>
    <property type="match status" value="1"/>
</dbReference>
<dbReference type="PANTHER" id="PTHR34071">
    <property type="entry name" value="5-NITROIMIDAZOLE ANTIBIOTICS RESISTANCE PROTEIN, NIMA-FAMILY-RELATED PROTEIN-RELATED"/>
    <property type="match status" value="1"/>
</dbReference>
<dbReference type="InterPro" id="IPR012349">
    <property type="entry name" value="Split_barrel_FMN-bd"/>
</dbReference>
<dbReference type="Pfam" id="PF12900">
    <property type="entry name" value="Pyridox_ox_2"/>
    <property type="match status" value="1"/>
</dbReference>
<comment type="caution">
    <text evidence="1">The sequence shown here is derived from an EMBL/GenBank/DDBJ whole genome shotgun (WGS) entry which is preliminary data.</text>
</comment>
<keyword evidence="2" id="KW-1185">Reference proteome</keyword>
<proteinExistence type="predicted"/>
<name>A0ABV3L2W4_9RHOB</name>
<dbReference type="InterPro" id="IPR024747">
    <property type="entry name" value="Pyridox_Oxase-rel"/>
</dbReference>
<sequence length="215" mass="23739">MTQPTDRTRLRRTHERGSYDKADIHAILDATSQCAVGYVIDGKPYVTPTLHWREGNHVYWHGSSASRAIRASKGVEVCLTVQILDGYVLARSGFHHSANYRAVMIFGTAEEVTDPAEKEARLNRFIDGLWPGRSAGLRPAQAQELKATTLLRLEITEASAKVRRGGPVDDEADYALPIWAGVVPVRQVIDAPEADPRNQEGVALPARGIGFEQER</sequence>
<evidence type="ECO:0000313" key="2">
    <source>
        <dbReference type="Proteomes" id="UP001553161"/>
    </source>
</evidence>
<dbReference type="SUPFAM" id="SSF50475">
    <property type="entry name" value="FMN-binding split barrel"/>
    <property type="match status" value="1"/>
</dbReference>
<evidence type="ECO:0000313" key="1">
    <source>
        <dbReference type="EMBL" id="MEV8465884.1"/>
    </source>
</evidence>
<organism evidence="1 2">
    <name type="scientific">Meridianimarinicoccus marinus</name>
    <dbReference type="NCBI Taxonomy" id="3231483"/>
    <lineage>
        <taxon>Bacteria</taxon>
        <taxon>Pseudomonadati</taxon>
        <taxon>Pseudomonadota</taxon>
        <taxon>Alphaproteobacteria</taxon>
        <taxon>Rhodobacterales</taxon>
        <taxon>Paracoccaceae</taxon>
        <taxon>Meridianimarinicoccus</taxon>
    </lineage>
</organism>
<dbReference type="Proteomes" id="UP001553161">
    <property type="component" value="Unassembled WGS sequence"/>
</dbReference>
<gene>
    <name evidence="1" type="ORF">AB0T83_03700</name>
</gene>
<dbReference type="Gene3D" id="2.30.110.10">
    <property type="entry name" value="Electron Transport, Fmn-binding Protein, Chain A"/>
    <property type="match status" value="1"/>
</dbReference>
<dbReference type="RefSeq" id="WP_366191677.1">
    <property type="nucleotide sequence ID" value="NZ_JBFBVU010000003.1"/>
</dbReference>
<protein>
    <submittedName>
        <fullName evidence="1">Pyridoxamine 5'-phosphate oxidase family protein</fullName>
    </submittedName>
</protein>
<dbReference type="EMBL" id="JBFBVU010000003">
    <property type="protein sequence ID" value="MEV8465884.1"/>
    <property type="molecule type" value="Genomic_DNA"/>
</dbReference>
<reference evidence="1 2" key="1">
    <citation type="submission" date="2024-07" db="EMBL/GenBank/DDBJ databases">
        <authorList>
            <person name="Kang M."/>
        </authorList>
    </citation>
    <scope>NUCLEOTIDE SEQUENCE [LARGE SCALE GENOMIC DNA]</scope>
    <source>
        <strain evidence="1 2">DFM31</strain>
    </source>
</reference>
<accession>A0ABV3L2W4</accession>